<protein>
    <recommendedName>
        <fullName evidence="6">Large ribosomal subunit protein uL4c</fullName>
    </recommendedName>
    <alternativeName>
        <fullName evidence="7">50S ribosomal protein L4, chloroplastic</fullName>
    </alternativeName>
</protein>
<evidence type="ECO:0000256" key="4">
    <source>
        <dbReference type="ARBA" id="ARBA00022980"/>
    </source>
</evidence>
<dbReference type="InterPro" id="IPR013005">
    <property type="entry name" value="Ribosomal_uL4-like"/>
</dbReference>
<evidence type="ECO:0000256" key="5">
    <source>
        <dbReference type="ARBA" id="ARBA00023274"/>
    </source>
</evidence>
<dbReference type="Gene3D" id="3.40.1370.10">
    <property type="match status" value="1"/>
</dbReference>
<dbReference type="GO" id="GO:0005840">
    <property type="term" value="C:ribosome"/>
    <property type="evidence" value="ECO:0007669"/>
    <property type="project" value="UniProtKB-KW"/>
</dbReference>
<evidence type="ECO:0000256" key="2">
    <source>
        <dbReference type="ARBA" id="ARBA00022730"/>
    </source>
</evidence>
<evidence type="ECO:0000313" key="9">
    <source>
        <dbReference type="EMBL" id="BBC77687.1"/>
    </source>
</evidence>
<dbReference type="InterPro" id="IPR002136">
    <property type="entry name" value="Ribosomal_uL4"/>
</dbReference>
<comment type="similarity">
    <text evidence="1">Belongs to the universal ribosomal protein uL4 family.</text>
</comment>
<proteinExistence type="inferred from homology"/>
<evidence type="ECO:0000256" key="8">
    <source>
        <dbReference type="SAM" id="MobiDB-lite"/>
    </source>
</evidence>
<dbReference type="NCBIfam" id="TIGR03953">
    <property type="entry name" value="rplD_bact"/>
    <property type="match status" value="1"/>
</dbReference>
<keyword evidence="2" id="KW-0699">rRNA-binding</keyword>
<name>A0A2Z5ZBA6_9STRA</name>
<dbReference type="PANTHER" id="PTHR10746">
    <property type="entry name" value="50S RIBOSOMAL PROTEIN L4"/>
    <property type="match status" value="1"/>
</dbReference>
<dbReference type="SUPFAM" id="SSF52166">
    <property type="entry name" value="Ribosomal protein L4"/>
    <property type="match status" value="1"/>
</dbReference>
<dbReference type="PANTHER" id="PTHR10746:SF17">
    <property type="entry name" value="LARGE RIBOSOMAL SUBUNIT PROTEIN UL4C"/>
    <property type="match status" value="1"/>
</dbReference>
<dbReference type="EMBL" id="AP018508">
    <property type="protein sequence ID" value="BBC77687.1"/>
    <property type="molecule type" value="Genomic_DNA"/>
</dbReference>
<evidence type="ECO:0000256" key="6">
    <source>
        <dbReference type="ARBA" id="ARBA00035208"/>
    </source>
</evidence>
<dbReference type="AlphaFoldDB" id="A0A2Z5ZBA6"/>
<keyword evidence="9" id="KW-0934">Plastid</keyword>
<dbReference type="InterPro" id="IPR023574">
    <property type="entry name" value="Ribosomal_uL4_dom_sf"/>
</dbReference>
<keyword evidence="5" id="KW-0687">Ribonucleoprotein</keyword>
<dbReference type="GO" id="GO:1990904">
    <property type="term" value="C:ribonucleoprotein complex"/>
    <property type="evidence" value="ECO:0007669"/>
    <property type="project" value="UniProtKB-KW"/>
</dbReference>
<evidence type="ECO:0000256" key="3">
    <source>
        <dbReference type="ARBA" id="ARBA00022884"/>
    </source>
</evidence>
<dbReference type="GO" id="GO:0003735">
    <property type="term" value="F:structural constituent of ribosome"/>
    <property type="evidence" value="ECO:0007669"/>
    <property type="project" value="InterPro"/>
</dbReference>
<accession>A0A2Z5ZBA6</accession>
<geneLocation type="plastid" evidence="9"/>
<dbReference type="GO" id="GO:0019843">
    <property type="term" value="F:rRNA binding"/>
    <property type="evidence" value="ECO:0007669"/>
    <property type="project" value="UniProtKB-KW"/>
</dbReference>
<dbReference type="Pfam" id="PF00573">
    <property type="entry name" value="Ribosomal_L4"/>
    <property type="match status" value="1"/>
</dbReference>
<reference evidence="9" key="1">
    <citation type="submission" date="2018-02" db="EMBL/GenBank/DDBJ databases">
        <title>Evolution and diversity of non-photosynthetic diatom plastid genomes.</title>
        <authorList>
            <person name="Kamikawa R."/>
            <person name="Ishii K."/>
        </authorList>
    </citation>
    <scope>NUCLEOTIDE SEQUENCE</scope>
    <source>
        <strain evidence="9">NIES 3576</strain>
    </source>
</reference>
<keyword evidence="4 9" id="KW-0689">Ribosomal protein</keyword>
<dbReference type="GO" id="GO:0006412">
    <property type="term" value="P:translation"/>
    <property type="evidence" value="ECO:0007669"/>
    <property type="project" value="InterPro"/>
</dbReference>
<evidence type="ECO:0000256" key="1">
    <source>
        <dbReference type="ARBA" id="ARBA00010528"/>
    </source>
</evidence>
<evidence type="ECO:0000256" key="7">
    <source>
        <dbReference type="ARBA" id="ARBA00035387"/>
    </source>
</evidence>
<gene>
    <name evidence="9" type="primary">rpl4</name>
</gene>
<sequence length="214" mass="24670">MIIKKHINYRTVNFLGKILPVKLNIELEILEKSGNYLVFKGLRKYYKLHYSKISSTKTRGKVSGSGKKPWRQKGTGRARAGSIRSPLWRGGGVIFGPHPTINYSKLNKKEQKLIFQILLYNKKTFTVIINNLEQNYNTIKTKEFLKICFNLNININKKILLIVSKKTIPLEKSINNIKTIKMVLDSELNSFDLLNTTQFLMTSNALLNIKKKLL</sequence>
<organism evidence="9">
    <name type="scientific">Nitzschia sp. NIES-3576</name>
    <dbReference type="NCBI Taxonomy" id="2083273"/>
    <lineage>
        <taxon>Eukaryota</taxon>
        <taxon>Sar</taxon>
        <taxon>Stramenopiles</taxon>
        <taxon>Ochrophyta</taxon>
        <taxon>Bacillariophyta</taxon>
        <taxon>Bacillariophyceae</taxon>
        <taxon>Bacillariophycidae</taxon>
        <taxon>Bacillariales</taxon>
        <taxon>Bacillariaceae</taxon>
        <taxon>Nitzschia</taxon>
    </lineage>
</organism>
<keyword evidence="3" id="KW-0694">RNA-binding</keyword>
<feature type="region of interest" description="Disordered" evidence="8">
    <location>
        <begin position="57"/>
        <end position="77"/>
    </location>
</feature>